<dbReference type="Proteomes" id="UP000887579">
    <property type="component" value="Unplaced"/>
</dbReference>
<name>A0AC34FA57_9BILA</name>
<proteinExistence type="predicted"/>
<evidence type="ECO:0000313" key="2">
    <source>
        <dbReference type="WBParaSite" id="ES5_v2.g14007.t1"/>
    </source>
</evidence>
<reference evidence="2" key="1">
    <citation type="submission" date="2022-11" db="UniProtKB">
        <authorList>
            <consortium name="WormBaseParasite"/>
        </authorList>
    </citation>
    <scope>IDENTIFICATION</scope>
</reference>
<dbReference type="WBParaSite" id="ES5_v2.g14007.t1">
    <property type="protein sequence ID" value="ES5_v2.g14007.t1"/>
    <property type="gene ID" value="ES5_v2.g14007"/>
</dbReference>
<protein>
    <submittedName>
        <fullName evidence="2">G protein-coupled receptor</fullName>
    </submittedName>
</protein>
<sequence length="78" mass="8796">MIAVTVQLILYIPILVCAFILTFMHLNETPYIAAAAFFLQYPYKLIIAHLLCRDYEPKSKKQSATTAAEITLVSNNMS</sequence>
<organism evidence="1 2">
    <name type="scientific">Panagrolaimus sp. ES5</name>
    <dbReference type="NCBI Taxonomy" id="591445"/>
    <lineage>
        <taxon>Eukaryota</taxon>
        <taxon>Metazoa</taxon>
        <taxon>Ecdysozoa</taxon>
        <taxon>Nematoda</taxon>
        <taxon>Chromadorea</taxon>
        <taxon>Rhabditida</taxon>
        <taxon>Tylenchina</taxon>
        <taxon>Panagrolaimomorpha</taxon>
        <taxon>Panagrolaimoidea</taxon>
        <taxon>Panagrolaimidae</taxon>
        <taxon>Panagrolaimus</taxon>
    </lineage>
</organism>
<accession>A0AC34FA57</accession>
<evidence type="ECO:0000313" key="1">
    <source>
        <dbReference type="Proteomes" id="UP000887579"/>
    </source>
</evidence>